<gene>
    <name evidence="6" type="ORF">MNBD_UNCLBAC01-1764</name>
</gene>
<sequence>MKNYKIILVFSFLFSFFFVPPSFIYSFEKITSNKEVISNEEKISTEKIDSKELVRQAWEASSKSDVKRLDKIIQQALEFYGKEANDQQNLLTDFPKRGEEAAYQELNDVTTCLFIQAEALMNTGRTEESVKAFQHIIKEYSWGQAWDPRGWYWSVAEKSQASIDIITGNVPEEEEEGSKSIRTRPVLHTPAKDQIVDYTKYGKFLNVGKNNFHYSIADRKGLSAAVGEGIYPNIRDVYKNPKYREAKKSGRLEGSHWDYVTTDDLETAYFKWFKASEPWGVRLFYIGMTFEKSGMLYDALRAYHSLVVHFPKTVAWTYWQTPWYPAQAAIAKIKYIIRSHPELNLEYADMRITVQNGSDNDAKNDTFYVSPGRIFKNGHKEEKKFDKATILGKVKKRVGSGKVRLVQYENRHWELLVNDKPYVIKGITYEPTKIGQSPDKGTLENWMEEDTNGNGLPDGPYDAWVDANRNDKQDEDEPVVGDFQLMKEMGVNTIRIYHVPSTPNKKVLRKLYKDYGIRVIMGDFFGKYAIGSGASWSEGTDYENLEHQKNMLESVKKMVMEHKDEPYILMWLLGNENNYGVACNADTKPEAYFKFANKVAKWIKSVDTNHPVAVNNGDALFLNVFAGVSPDIDIFSANVYRGDYGFGSFWEQVADASDKPAFITEYGCPAYAKHLTLEEAEEAQAAYHKGNWLDIAGNMAGNPRGVGNSLGGVAFEWLDEWWKNYEPYRHDKKSDAIGPFPGGYYYEEWFGLIGQGKGKHSPFMRQLRKSYFIYKELWAEDLKN</sequence>
<dbReference type="GO" id="GO:0005990">
    <property type="term" value="P:lactose catabolic process"/>
    <property type="evidence" value="ECO:0007669"/>
    <property type="project" value="TreeGrafter"/>
</dbReference>
<keyword evidence="4" id="KW-0326">Glycosidase</keyword>
<evidence type="ECO:0000313" key="6">
    <source>
        <dbReference type="EMBL" id="VAX35303.1"/>
    </source>
</evidence>
<dbReference type="Gene3D" id="3.20.20.80">
    <property type="entry name" value="Glycosidases"/>
    <property type="match status" value="1"/>
</dbReference>
<organism evidence="6">
    <name type="scientific">hydrothermal vent metagenome</name>
    <dbReference type="NCBI Taxonomy" id="652676"/>
    <lineage>
        <taxon>unclassified sequences</taxon>
        <taxon>metagenomes</taxon>
        <taxon>ecological metagenomes</taxon>
    </lineage>
</organism>
<evidence type="ECO:0000256" key="4">
    <source>
        <dbReference type="ARBA" id="ARBA00023295"/>
    </source>
</evidence>
<protein>
    <recommendedName>
        <fullName evidence="2">beta-galactosidase</fullName>
        <ecNumber evidence="2">3.2.1.23</ecNumber>
    </recommendedName>
</protein>
<dbReference type="EC" id="3.2.1.23" evidence="2"/>
<name>A0A3B1DEN8_9ZZZZ</name>
<comment type="catalytic activity">
    <reaction evidence="1">
        <text>Hydrolysis of terminal non-reducing beta-D-galactose residues in beta-D-galactosides.</text>
        <dbReference type="EC" id="3.2.1.23"/>
    </reaction>
</comment>
<evidence type="ECO:0000256" key="2">
    <source>
        <dbReference type="ARBA" id="ARBA00012756"/>
    </source>
</evidence>
<dbReference type="Pfam" id="PF02836">
    <property type="entry name" value="Glyco_hydro_2_C"/>
    <property type="match status" value="1"/>
</dbReference>
<dbReference type="SUPFAM" id="SSF51445">
    <property type="entry name" value="(Trans)glycosidases"/>
    <property type="match status" value="1"/>
</dbReference>
<dbReference type="PANTHER" id="PTHR46323:SF2">
    <property type="entry name" value="BETA-GALACTOSIDASE"/>
    <property type="match status" value="1"/>
</dbReference>
<dbReference type="InterPro" id="IPR006103">
    <property type="entry name" value="Glyco_hydro_2_cat"/>
</dbReference>
<reference evidence="6" key="1">
    <citation type="submission" date="2018-06" db="EMBL/GenBank/DDBJ databases">
        <authorList>
            <person name="Zhirakovskaya E."/>
        </authorList>
    </citation>
    <scope>NUCLEOTIDE SEQUENCE</scope>
</reference>
<dbReference type="PANTHER" id="PTHR46323">
    <property type="entry name" value="BETA-GALACTOSIDASE"/>
    <property type="match status" value="1"/>
</dbReference>
<dbReference type="AlphaFoldDB" id="A0A3B1DEN8"/>
<feature type="domain" description="Glycoside hydrolase family 2 catalytic" evidence="5">
    <location>
        <begin position="477"/>
        <end position="673"/>
    </location>
</feature>
<dbReference type="InterPro" id="IPR050347">
    <property type="entry name" value="Bact_Beta-galactosidase"/>
</dbReference>
<dbReference type="GO" id="GO:0004565">
    <property type="term" value="F:beta-galactosidase activity"/>
    <property type="evidence" value="ECO:0007669"/>
    <property type="project" value="UniProtKB-EC"/>
</dbReference>
<keyword evidence="3" id="KW-0378">Hydrolase</keyword>
<dbReference type="Pfam" id="PF13174">
    <property type="entry name" value="TPR_6"/>
    <property type="match status" value="1"/>
</dbReference>
<evidence type="ECO:0000256" key="1">
    <source>
        <dbReference type="ARBA" id="ARBA00001412"/>
    </source>
</evidence>
<proteinExistence type="predicted"/>
<evidence type="ECO:0000259" key="5">
    <source>
        <dbReference type="Pfam" id="PF02836"/>
    </source>
</evidence>
<accession>A0A3B1DEN8</accession>
<dbReference type="GO" id="GO:0009341">
    <property type="term" value="C:beta-galactosidase complex"/>
    <property type="evidence" value="ECO:0007669"/>
    <property type="project" value="TreeGrafter"/>
</dbReference>
<dbReference type="InterPro" id="IPR019734">
    <property type="entry name" value="TPR_rpt"/>
</dbReference>
<dbReference type="EMBL" id="UOGJ01000043">
    <property type="protein sequence ID" value="VAX35303.1"/>
    <property type="molecule type" value="Genomic_DNA"/>
</dbReference>
<dbReference type="InterPro" id="IPR017853">
    <property type="entry name" value="GH"/>
</dbReference>
<evidence type="ECO:0000256" key="3">
    <source>
        <dbReference type="ARBA" id="ARBA00022801"/>
    </source>
</evidence>